<feature type="transmembrane region" description="Helical" evidence="3">
    <location>
        <begin position="77"/>
        <end position="104"/>
    </location>
</feature>
<keyword evidence="3" id="KW-0812">Transmembrane</keyword>
<keyword evidence="3" id="KW-1133">Transmembrane helix</keyword>
<reference evidence="5" key="2">
    <citation type="submission" date="2021-04" db="EMBL/GenBank/DDBJ databases">
        <authorList>
            <person name="Gilroy R."/>
        </authorList>
    </citation>
    <scope>NUCLEOTIDE SEQUENCE</scope>
    <source>
        <strain evidence="5">ChiW4-1371</strain>
    </source>
</reference>
<evidence type="ECO:0000256" key="1">
    <source>
        <dbReference type="ARBA" id="ARBA00009186"/>
    </source>
</evidence>
<comment type="similarity">
    <text evidence="1">Belongs to the CcmF/CycK/Ccl1/NrfE/CcsA family.</text>
</comment>
<reference evidence="5" key="1">
    <citation type="journal article" date="2021" name="PeerJ">
        <title>Extensive microbial diversity within the chicken gut microbiome revealed by metagenomics and culture.</title>
        <authorList>
            <person name="Gilroy R."/>
            <person name="Ravi A."/>
            <person name="Getino M."/>
            <person name="Pursley I."/>
            <person name="Horton D.L."/>
            <person name="Alikhan N.F."/>
            <person name="Baker D."/>
            <person name="Gharbi K."/>
            <person name="Hall N."/>
            <person name="Watson M."/>
            <person name="Adriaenssens E.M."/>
            <person name="Foster-Nyarko E."/>
            <person name="Jarju S."/>
            <person name="Secka A."/>
            <person name="Antonio M."/>
            <person name="Oren A."/>
            <person name="Chaudhuri R.R."/>
            <person name="La Ragione R."/>
            <person name="Hildebrand F."/>
            <person name="Pallen M.J."/>
        </authorList>
    </citation>
    <scope>NUCLEOTIDE SEQUENCE</scope>
    <source>
        <strain evidence="5">ChiW4-1371</strain>
    </source>
</reference>
<feature type="transmembrane region" description="Helical" evidence="3">
    <location>
        <begin position="148"/>
        <end position="165"/>
    </location>
</feature>
<feature type="transmembrane region" description="Helical" evidence="3">
    <location>
        <begin position="212"/>
        <end position="233"/>
    </location>
</feature>
<accession>A0A9D2GTY6</accession>
<feature type="non-terminal residue" evidence="5">
    <location>
        <position position="1"/>
    </location>
</feature>
<dbReference type="EMBL" id="DXAQ01000082">
    <property type="protein sequence ID" value="HIZ89327.1"/>
    <property type="molecule type" value="Genomic_DNA"/>
</dbReference>
<gene>
    <name evidence="5" type="ORF">H9804_05245</name>
</gene>
<comment type="caution">
    <text evidence="5">The sequence shown here is derived from an EMBL/GenBank/DDBJ whole genome shotgun (WGS) entry which is preliminary data.</text>
</comment>
<feature type="domain" description="Cytochrome c-type biogenesis protein CcmF C-terminal" evidence="4">
    <location>
        <begin position="67"/>
        <end position="352"/>
    </location>
</feature>
<dbReference type="PANTHER" id="PTHR43653">
    <property type="entry name" value="CYTOCHROME C ASSEMBLY PROTEIN-RELATED"/>
    <property type="match status" value="1"/>
</dbReference>
<dbReference type="GO" id="GO:0016020">
    <property type="term" value="C:membrane"/>
    <property type="evidence" value="ECO:0007669"/>
    <property type="project" value="InterPro"/>
</dbReference>
<keyword evidence="2" id="KW-0201">Cytochrome c-type biogenesis</keyword>
<feature type="transmembrane region" description="Helical" evidence="3">
    <location>
        <begin position="171"/>
        <end position="191"/>
    </location>
</feature>
<dbReference type="Proteomes" id="UP000824176">
    <property type="component" value="Unassembled WGS sequence"/>
</dbReference>
<evidence type="ECO:0000313" key="5">
    <source>
        <dbReference type="EMBL" id="HIZ89327.1"/>
    </source>
</evidence>
<feature type="transmembrane region" description="Helical" evidence="3">
    <location>
        <begin position="35"/>
        <end position="56"/>
    </location>
</feature>
<name>A0A9D2GTY6_9BACT</name>
<dbReference type="AlphaFoldDB" id="A0A9D2GTY6"/>
<evidence type="ECO:0000259" key="4">
    <source>
        <dbReference type="Pfam" id="PF16327"/>
    </source>
</evidence>
<dbReference type="PANTHER" id="PTHR43653:SF1">
    <property type="entry name" value="CYTOCHROME C-TYPE BIOGENESIS PROTEIN CCMF"/>
    <property type="match status" value="1"/>
</dbReference>
<organism evidence="5 6">
    <name type="scientific">Candidatus Mucispirillum faecigallinarum</name>
    <dbReference type="NCBI Taxonomy" id="2838699"/>
    <lineage>
        <taxon>Bacteria</taxon>
        <taxon>Pseudomonadati</taxon>
        <taxon>Deferribacterota</taxon>
        <taxon>Deferribacteres</taxon>
        <taxon>Deferribacterales</taxon>
        <taxon>Mucispirillaceae</taxon>
        <taxon>Mucispirillum</taxon>
    </lineage>
</organism>
<dbReference type="GO" id="GO:0015232">
    <property type="term" value="F:heme transmembrane transporter activity"/>
    <property type="evidence" value="ECO:0007669"/>
    <property type="project" value="InterPro"/>
</dbReference>
<evidence type="ECO:0000256" key="3">
    <source>
        <dbReference type="SAM" id="Phobius"/>
    </source>
</evidence>
<evidence type="ECO:0000256" key="2">
    <source>
        <dbReference type="ARBA" id="ARBA00022748"/>
    </source>
</evidence>
<proteinExistence type="inferred from homology"/>
<sequence>TFILLIITFELTILGTFITRSGLIDSVHSFSPHPIGYYFLVYIVISAVVYLIMLIQNKEFKNIVKHDEEDFKFLSRTGFVLISNWFFIALTIAIAFGTLLPIVTGSNFNITYYNRATAPFFFLIFAASGLGLLTGFKISNMAKYRFRLMAALLAAVAGIIIMVILGYTQIISLFLCFSIYFSGAAVLIRIFTSFKSKGKVSIKSANRFYGAMIIHLGLVIIAFGIVISSFYMFKGEYSVTPGAVLDYKDYKFEVGSHASIQEQNYIAEYVPIKIYKNDKLITTAFPEMRIYSSHSEQIYREVAYYSQFTGDLYFALYTFNQDGSMVILFIHQPFVSWIWVGCLIMAIGAVFGAFSFKRKEENNDDKKSYLVTENNLNHIL</sequence>
<evidence type="ECO:0000313" key="6">
    <source>
        <dbReference type="Proteomes" id="UP000824176"/>
    </source>
</evidence>
<keyword evidence="3" id="KW-0472">Membrane</keyword>
<feature type="transmembrane region" description="Helical" evidence="3">
    <location>
        <begin position="334"/>
        <end position="356"/>
    </location>
</feature>
<protein>
    <recommendedName>
        <fullName evidence="4">Cytochrome c-type biogenesis protein CcmF C-terminal domain-containing protein</fullName>
    </recommendedName>
</protein>
<dbReference type="InterPro" id="IPR003567">
    <property type="entry name" value="Cyt_c_biogenesis"/>
</dbReference>
<feature type="transmembrane region" description="Helical" evidence="3">
    <location>
        <begin position="116"/>
        <end position="136"/>
    </location>
</feature>
<dbReference type="InterPro" id="IPR032523">
    <property type="entry name" value="CcmF_C"/>
</dbReference>
<dbReference type="GO" id="GO:0017004">
    <property type="term" value="P:cytochrome complex assembly"/>
    <property type="evidence" value="ECO:0007669"/>
    <property type="project" value="UniProtKB-KW"/>
</dbReference>
<dbReference type="Pfam" id="PF16327">
    <property type="entry name" value="CcmF_C"/>
    <property type="match status" value="1"/>
</dbReference>